<evidence type="ECO:0000313" key="2">
    <source>
        <dbReference type="Proteomes" id="UP000027936"/>
    </source>
</evidence>
<organism evidence="1 2">
    <name type="scientific">Schinkia azotoformans MEV2011</name>
    <dbReference type="NCBI Taxonomy" id="1348973"/>
    <lineage>
        <taxon>Bacteria</taxon>
        <taxon>Bacillati</taxon>
        <taxon>Bacillota</taxon>
        <taxon>Bacilli</taxon>
        <taxon>Bacillales</taxon>
        <taxon>Bacillaceae</taxon>
        <taxon>Calidifontibacillus/Schinkia group</taxon>
        <taxon>Schinkia</taxon>
    </lineage>
</organism>
<dbReference type="RefSeq" id="WP_003331283.1">
    <property type="nucleotide sequence ID" value="NZ_JJRY01000007.1"/>
</dbReference>
<dbReference type="PATRIC" id="fig|1348973.3.peg.2095"/>
<name>A0A072NLH9_SCHAZ</name>
<reference evidence="1 2" key="1">
    <citation type="submission" date="2014-04" db="EMBL/GenBank/DDBJ databases">
        <title>Draft genome sequence of Bacillus azotoformans MEV2011, a (co-) denitrifying strain unable to grow in the presence of oxygen.</title>
        <authorList>
            <person name="Nielsen M."/>
            <person name="Schreiber L."/>
            <person name="Finster K."/>
            <person name="Schramm A."/>
        </authorList>
    </citation>
    <scope>NUCLEOTIDE SEQUENCE [LARGE SCALE GENOMIC DNA]</scope>
    <source>
        <strain evidence="1 2">MEV2011</strain>
    </source>
</reference>
<gene>
    <name evidence="1" type="ORF">M670_02160</name>
</gene>
<protein>
    <submittedName>
        <fullName evidence="1">Uncharacterized protein</fullName>
    </submittedName>
</protein>
<evidence type="ECO:0000313" key="1">
    <source>
        <dbReference type="EMBL" id="KEF38534.1"/>
    </source>
</evidence>
<accession>A0A072NLH9</accession>
<dbReference type="GeneID" id="89471129"/>
<dbReference type="OrthoDB" id="2919603at2"/>
<proteinExistence type="predicted"/>
<comment type="caution">
    <text evidence="1">The sequence shown here is derived from an EMBL/GenBank/DDBJ whole genome shotgun (WGS) entry which is preliminary data.</text>
</comment>
<dbReference type="Proteomes" id="UP000027936">
    <property type="component" value="Unassembled WGS sequence"/>
</dbReference>
<dbReference type="AlphaFoldDB" id="A0A072NLH9"/>
<sequence length="63" mass="7748">MSLAQFEDVFEICCEFMALDEKERIDRVKKDRLEVREDRRPVGYEWWEVAIDEIEKERKLLNV</sequence>
<dbReference type="EMBL" id="JJRY01000007">
    <property type="protein sequence ID" value="KEF38534.1"/>
    <property type="molecule type" value="Genomic_DNA"/>
</dbReference>